<comment type="miscellaneous">
    <text evidence="14">Reaction proceeds by a ping-pong mechanism involving intermediate methylation of a conserved cysteine residue.</text>
</comment>
<dbReference type="SFLD" id="SFLDS00029">
    <property type="entry name" value="Radical_SAM"/>
    <property type="match status" value="1"/>
</dbReference>
<keyword evidence="12 14" id="KW-0411">Iron-sulfur</keyword>
<dbReference type="SFLD" id="SFLDG01062">
    <property type="entry name" value="methyltransferase_(Class_A)"/>
    <property type="match status" value="1"/>
</dbReference>
<dbReference type="GO" id="GO:0002935">
    <property type="term" value="F:tRNA (adenine(37)-C2)-methyltransferase activity"/>
    <property type="evidence" value="ECO:0007669"/>
    <property type="project" value="UniProtKB-UniRule"/>
</dbReference>
<name>A0A410H1Q0_9GAMM</name>
<keyword evidence="17" id="KW-1185">Reference proteome</keyword>
<dbReference type="SFLD" id="SFLDF00275">
    <property type="entry name" value="adenosine_C2_methyltransferase"/>
    <property type="match status" value="1"/>
</dbReference>
<keyword evidence="5 14" id="KW-0698">rRNA processing</keyword>
<dbReference type="EMBL" id="CP035033">
    <property type="protein sequence ID" value="QAB14850.1"/>
    <property type="molecule type" value="Genomic_DNA"/>
</dbReference>
<dbReference type="NCBIfam" id="TIGR00048">
    <property type="entry name" value="rRNA_mod_RlmN"/>
    <property type="match status" value="1"/>
</dbReference>
<evidence type="ECO:0000256" key="7">
    <source>
        <dbReference type="ARBA" id="ARBA00022679"/>
    </source>
</evidence>
<evidence type="ECO:0000256" key="5">
    <source>
        <dbReference type="ARBA" id="ARBA00022552"/>
    </source>
</evidence>
<dbReference type="GO" id="GO:0000049">
    <property type="term" value="F:tRNA binding"/>
    <property type="evidence" value="ECO:0007669"/>
    <property type="project" value="UniProtKB-UniRule"/>
</dbReference>
<evidence type="ECO:0000256" key="6">
    <source>
        <dbReference type="ARBA" id="ARBA00022603"/>
    </source>
</evidence>
<keyword evidence="10 14" id="KW-0479">Metal-binding</keyword>
<dbReference type="FunFam" id="3.20.20.70:FF:000008">
    <property type="entry name" value="Dual-specificity RNA methyltransferase RlmN"/>
    <property type="match status" value="1"/>
</dbReference>
<feature type="binding site" evidence="14">
    <location>
        <position position="128"/>
    </location>
    <ligand>
        <name>[4Fe-4S] cluster</name>
        <dbReference type="ChEBI" id="CHEBI:49883"/>
        <note>4Fe-4S-S-AdoMet</note>
    </ligand>
</feature>
<evidence type="ECO:0000256" key="2">
    <source>
        <dbReference type="ARBA" id="ARBA00007544"/>
    </source>
</evidence>
<evidence type="ECO:0000313" key="17">
    <source>
        <dbReference type="Proteomes" id="UP000285478"/>
    </source>
</evidence>
<protein>
    <recommendedName>
        <fullName evidence="14">Dual-specificity RNA methyltransferase RlmN</fullName>
        <ecNumber evidence="14">2.1.1.192</ecNumber>
    </recommendedName>
    <alternativeName>
        <fullName evidence="14">23S rRNA (adenine(2503)-C(2))-methyltransferase</fullName>
    </alternativeName>
    <alternativeName>
        <fullName evidence="14">23S rRNA m2A2503 methyltransferase</fullName>
    </alternativeName>
    <alternativeName>
        <fullName evidence="14">Ribosomal RNA large subunit methyltransferase N</fullName>
    </alternativeName>
    <alternativeName>
        <fullName evidence="14">tRNA (adenine(37)-C(2))-methyltransferase</fullName>
    </alternativeName>
    <alternativeName>
        <fullName evidence="14">tRNA m2A37 methyltransferase</fullName>
    </alternativeName>
</protein>
<dbReference type="KEGG" id="htr:EPV75_03750"/>
<feature type="binding site" evidence="14">
    <location>
        <begin position="231"/>
        <end position="233"/>
    </location>
    <ligand>
        <name>S-adenosyl-L-methionine</name>
        <dbReference type="ChEBI" id="CHEBI:59789"/>
    </ligand>
</feature>
<evidence type="ECO:0000256" key="11">
    <source>
        <dbReference type="ARBA" id="ARBA00023004"/>
    </source>
</evidence>
<dbReference type="InterPro" id="IPR048641">
    <property type="entry name" value="RlmN_N"/>
</dbReference>
<dbReference type="InterPro" id="IPR027492">
    <property type="entry name" value="RNA_MTrfase_RlmN"/>
</dbReference>
<keyword evidence="7 14" id="KW-0808">Transferase</keyword>
<dbReference type="PIRSF" id="PIRSF006004">
    <property type="entry name" value="CHP00048"/>
    <property type="match status" value="1"/>
</dbReference>
<dbReference type="GO" id="GO:0019843">
    <property type="term" value="F:rRNA binding"/>
    <property type="evidence" value="ECO:0007669"/>
    <property type="project" value="UniProtKB-UniRule"/>
</dbReference>
<dbReference type="Gene3D" id="3.20.20.70">
    <property type="entry name" value="Aldolase class I"/>
    <property type="match status" value="1"/>
</dbReference>
<evidence type="ECO:0000259" key="15">
    <source>
        <dbReference type="PROSITE" id="PS51918"/>
    </source>
</evidence>
<dbReference type="GO" id="GO:0046872">
    <property type="term" value="F:metal ion binding"/>
    <property type="evidence" value="ECO:0007669"/>
    <property type="project" value="UniProtKB-KW"/>
</dbReference>
<dbReference type="RefSeq" id="WP_128384511.1">
    <property type="nucleotide sequence ID" value="NZ_CP035033.1"/>
</dbReference>
<evidence type="ECO:0000256" key="9">
    <source>
        <dbReference type="ARBA" id="ARBA00022694"/>
    </source>
</evidence>
<feature type="binding site" evidence="14">
    <location>
        <begin position="177"/>
        <end position="178"/>
    </location>
    <ligand>
        <name>S-adenosyl-L-methionine</name>
        <dbReference type="ChEBI" id="CHEBI:59789"/>
    </ligand>
</feature>
<keyword evidence="9 14" id="KW-0819">tRNA processing</keyword>
<evidence type="ECO:0000313" key="16">
    <source>
        <dbReference type="EMBL" id="QAB14850.1"/>
    </source>
</evidence>
<sequence>MTQTDLQATEQVDHKTDLLGMDMAGLAEFFTQIGEKPFRAAQVMKWIHQFGVSDFDEMTNLSKALREKLKQKAVIRTPKIVSEQRSEDGTIKWLLEVDNHNSVETVFIPEKTRGTLCISSQVGCALECSFCSTGQQGFNRNLENWEIIAQMWVANKALGCKPKEERVISNVVFMGMGEPLLNVTHTFPAARILMDDNAYGLSKRRVTISTAGVVPAIDKIKSSVDVSLAISLHAPNNALRDELVPINQKYPLEVLMPALHRFVEGGHSKKHVTVEYVMLDQVNDRPEHARQLIELLGDLPCKVNLIPFNPFPNAPYKRSSNNAVHRFQDALMKAGVNCTVRRTRGDDIDAACGQLAGKVKDRTKRTLQTVNLDRLHG</sequence>
<evidence type="ECO:0000256" key="4">
    <source>
        <dbReference type="ARBA" id="ARBA00022490"/>
    </source>
</evidence>
<dbReference type="CDD" id="cd01335">
    <property type="entry name" value="Radical_SAM"/>
    <property type="match status" value="1"/>
</dbReference>
<comment type="function">
    <text evidence="14">Specifically methylates position 2 of adenine 2503 in 23S rRNA and position 2 of adenine 37 in tRNAs. m2A2503 modification seems to play a crucial role in the proofreading step occurring at the peptidyl transferase center and thus would serve to optimize ribosomal fidelity.</text>
</comment>
<evidence type="ECO:0000256" key="8">
    <source>
        <dbReference type="ARBA" id="ARBA00022691"/>
    </source>
</evidence>
<feature type="active site" description="S-methylcysteine intermediate" evidence="14">
    <location>
        <position position="352"/>
    </location>
</feature>
<dbReference type="GO" id="GO:0070040">
    <property type="term" value="F:rRNA (adenine(2503)-C2-)-methyltransferase activity"/>
    <property type="evidence" value="ECO:0007669"/>
    <property type="project" value="UniProtKB-UniRule"/>
</dbReference>
<dbReference type="SUPFAM" id="SSF102114">
    <property type="entry name" value="Radical SAM enzymes"/>
    <property type="match status" value="1"/>
</dbReference>
<comment type="caution">
    <text evidence="14">Lacks conserved residue(s) required for the propagation of feature annotation.</text>
</comment>
<feature type="binding site" evidence="14">
    <location>
        <position position="209"/>
    </location>
    <ligand>
        <name>S-adenosyl-L-methionine</name>
        <dbReference type="ChEBI" id="CHEBI:59789"/>
    </ligand>
</feature>
<dbReference type="AlphaFoldDB" id="A0A410H1Q0"/>
<gene>
    <name evidence="14 16" type="primary">rlmN</name>
    <name evidence="16" type="ORF">EPV75_03750</name>
</gene>
<dbReference type="InterPro" id="IPR040072">
    <property type="entry name" value="Methyltransferase_A"/>
</dbReference>
<keyword evidence="6 14" id="KW-0489">Methyltransferase</keyword>
<dbReference type="InterPro" id="IPR058240">
    <property type="entry name" value="rSAM_sf"/>
</dbReference>
<reference evidence="16 17" key="1">
    <citation type="journal article" date="2018" name="Environ. Microbiol.">
        <title>Genomes of ubiquitous marine and hypersaline Hydrogenovibrio, Thiomicrorhabdus and Thiomicrospira spp. encode a diversity of mechanisms to sustain chemolithoautotrophy in heterogeneous environments.</title>
        <authorList>
            <person name="Scott K.M."/>
            <person name="Williams J."/>
            <person name="Porter C.M.B."/>
            <person name="Russel S."/>
            <person name="Harmer T.L."/>
            <person name="Paul J.H."/>
            <person name="Antonen K.M."/>
            <person name="Bridges M.K."/>
            <person name="Camper G.J."/>
            <person name="Campla C.K."/>
            <person name="Casella L.G."/>
            <person name="Chase E."/>
            <person name="Conrad J.W."/>
            <person name="Cruz M.C."/>
            <person name="Dunlap D.S."/>
            <person name="Duran L."/>
            <person name="Fahsbender E.M."/>
            <person name="Goldsmith D.B."/>
            <person name="Keeley R.F."/>
            <person name="Kondoff M.R."/>
            <person name="Kussy B.I."/>
            <person name="Lane M.K."/>
            <person name="Lawler S."/>
            <person name="Leigh B.A."/>
            <person name="Lewis C."/>
            <person name="Lostal L.M."/>
            <person name="Marking D."/>
            <person name="Mancera P.A."/>
            <person name="McClenthan E.C."/>
            <person name="McIntyre E.A."/>
            <person name="Mine J.A."/>
            <person name="Modi S."/>
            <person name="Moore B.D."/>
            <person name="Morgan W.A."/>
            <person name="Nelson K.M."/>
            <person name="Nguyen K.N."/>
            <person name="Ogburn N."/>
            <person name="Parrino D.G."/>
            <person name="Pedapudi A.D."/>
            <person name="Pelham R.P."/>
            <person name="Preece A.M."/>
            <person name="Rampersad E.A."/>
            <person name="Richardson J.C."/>
            <person name="Rodgers C.M."/>
            <person name="Schaffer B.L."/>
            <person name="Sheridan N.E."/>
            <person name="Solone M.R."/>
            <person name="Staley Z.R."/>
            <person name="Tabuchi M."/>
            <person name="Waide R.J."/>
            <person name="Wanjugi P.W."/>
            <person name="Young S."/>
            <person name="Clum A."/>
            <person name="Daum C."/>
            <person name="Huntemann M."/>
            <person name="Ivanova N."/>
            <person name="Kyrpides N."/>
            <person name="Mikhailova N."/>
            <person name="Palaniappan K."/>
            <person name="Pillay M."/>
            <person name="Reddy T.B.K."/>
            <person name="Shapiro N."/>
            <person name="Stamatis D."/>
            <person name="Varghese N."/>
            <person name="Woyke T."/>
            <person name="Boden R."/>
            <person name="Freyermuth S.K."/>
            <person name="Kerfeld C.A."/>
        </authorList>
    </citation>
    <scope>NUCLEOTIDE SEQUENCE [LARGE SCALE GENOMIC DNA]</scope>
    <source>
        <strain evidence="16 17">JR-2</strain>
    </source>
</reference>
<feature type="active site" description="Proton acceptor" evidence="14">
    <location>
        <position position="104"/>
    </location>
</feature>
<dbReference type="EC" id="2.1.1.192" evidence="14"/>
<proteinExistence type="inferred from homology"/>
<dbReference type="PANTHER" id="PTHR30544:SF5">
    <property type="entry name" value="RADICAL SAM CORE DOMAIN-CONTAINING PROTEIN"/>
    <property type="match status" value="1"/>
</dbReference>
<comment type="similarity">
    <text evidence="2 14">Belongs to the radical SAM superfamily. RlmN family.</text>
</comment>
<keyword evidence="3 14" id="KW-0004">4Fe-4S</keyword>
<comment type="subcellular location">
    <subcellularLocation>
        <location evidence="1 14">Cytoplasm</location>
    </subcellularLocation>
</comment>
<organism evidence="16 17">
    <name type="scientific">Hydrogenovibrio thermophilus</name>
    <dbReference type="NCBI Taxonomy" id="265883"/>
    <lineage>
        <taxon>Bacteria</taxon>
        <taxon>Pseudomonadati</taxon>
        <taxon>Pseudomonadota</taxon>
        <taxon>Gammaproteobacteria</taxon>
        <taxon>Thiotrichales</taxon>
        <taxon>Piscirickettsiaceae</taxon>
        <taxon>Hydrogenovibrio</taxon>
    </lineage>
</organism>
<comment type="cofactor">
    <cofactor evidence="14">
        <name>[4Fe-4S] cluster</name>
        <dbReference type="ChEBI" id="CHEBI:49883"/>
    </cofactor>
    <text evidence="14">Binds 1 [4Fe-4S] cluster. The cluster is coordinated with 3 cysteines and an exchangeable S-adenosyl-L-methionine.</text>
</comment>
<dbReference type="InterPro" id="IPR004383">
    <property type="entry name" value="rRNA_lsu_MTrfase_RlmN/Cfr"/>
</dbReference>
<dbReference type="Gene3D" id="1.10.150.530">
    <property type="match status" value="1"/>
</dbReference>
<feature type="binding site" evidence="14">
    <location>
        <position position="309"/>
    </location>
    <ligand>
        <name>S-adenosyl-L-methionine</name>
        <dbReference type="ChEBI" id="CHEBI:59789"/>
    </ligand>
</feature>
<evidence type="ECO:0000256" key="3">
    <source>
        <dbReference type="ARBA" id="ARBA00022485"/>
    </source>
</evidence>
<feature type="binding site" evidence="14">
    <location>
        <position position="131"/>
    </location>
    <ligand>
        <name>[4Fe-4S] cluster</name>
        <dbReference type="ChEBI" id="CHEBI:49883"/>
        <note>4Fe-4S-S-AdoMet</note>
    </ligand>
</feature>
<keyword evidence="8 14" id="KW-0949">S-adenosyl-L-methionine</keyword>
<evidence type="ECO:0000256" key="1">
    <source>
        <dbReference type="ARBA" id="ARBA00004496"/>
    </source>
</evidence>
<dbReference type="Pfam" id="PF21016">
    <property type="entry name" value="RlmN_N"/>
    <property type="match status" value="1"/>
</dbReference>
<dbReference type="GO" id="GO:0051539">
    <property type="term" value="F:4 iron, 4 sulfur cluster binding"/>
    <property type="evidence" value="ECO:0007669"/>
    <property type="project" value="UniProtKB-UniRule"/>
</dbReference>
<evidence type="ECO:0000256" key="12">
    <source>
        <dbReference type="ARBA" id="ARBA00023014"/>
    </source>
</evidence>
<dbReference type="PROSITE" id="PS51918">
    <property type="entry name" value="RADICAL_SAM"/>
    <property type="match status" value="1"/>
</dbReference>
<accession>A0A410H1Q0</accession>
<dbReference type="Proteomes" id="UP000285478">
    <property type="component" value="Chromosome"/>
</dbReference>
<dbReference type="GO" id="GO:0070475">
    <property type="term" value="P:rRNA base methylation"/>
    <property type="evidence" value="ECO:0007669"/>
    <property type="project" value="UniProtKB-UniRule"/>
</dbReference>
<keyword evidence="13 14" id="KW-1015">Disulfide bond</keyword>
<comment type="catalytic activity">
    <reaction evidence="14">
        <text>adenosine(2503) in 23S rRNA + 2 reduced [2Fe-2S]-[ferredoxin] + 2 S-adenosyl-L-methionine = 2-methyladenosine(2503) in 23S rRNA + 5'-deoxyadenosine + L-methionine + 2 oxidized [2Fe-2S]-[ferredoxin] + S-adenosyl-L-homocysteine</text>
        <dbReference type="Rhea" id="RHEA:42916"/>
        <dbReference type="Rhea" id="RHEA-COMP:10000"/>
        <dbReference type="Rhea" id="RHEA-COMP:10001"/>
        <dbReference type="Rhea" id="RHEA-COMP:10152"/>
        <dbReference type="Rhea" id="RHEA-COMP:10282"/>
        <dbReference type="ChEBI" id="CHEBI:17319"/>
        <dbReference type="ChEBI" id="CHEBI:33737"/>
        <dbReference type="ChEBI" id="CHEBI:33738"/>
        <dbReference type="ChEBI" id="CHEBI:57844"/>
        <dbReference type="ChEBI" id="CHEBI:57856"/>
        <dbReference type="ChEBI" id="CHEBI:59789"/>
        <dbReference type="ChEBI" id="CHEBI:74411"/>
        <dbReference type="ChEBI" id="CHEBI:74497"/>
        <dbReference type="EC" id="2.1.1.192"/>
    </reaction>
</comment>
<evidence type="ECO:0000256" key="14">
    <source>
        <dbReference type="HAMAP-Rule" id="MF_01849"/>
    </source>
</evidence>
<dbReference type="PANTHER" id="PTHR30544">
    <property type="entry name" value="23S RRNA METHYLTRANSFERASE"/>
    <property type="match status" value="1"/>
</dbReference>
<evidence type="ECO:0000256" key="10">
    <source>
        <dbReference type="ARBA" id="ARBA00022723"/>
    </source>
</evidence>
<dbReference type="FunFam" id="1.10.150.530:FF:000003">
    <property type="entry name" value="Dual-specificity RNA methyltransferase RlmN"/>
    <property type="match status" value="1"/>
</dbReference>
<comment type="catalytic activity">
    <reaction evidence="14">
        <text>adenosine(37) in tRNA + 2 reduced [2Fe-2S]-[ferredoxin] + 2 S-adenosyl-L-methionine = 2-methyladenosine(37) in tRNA + 5'-deoxyadenosine + L-methionine + 2 oxidized [2Fe-2S]-[ferredoxin] + S-adenosyl-L-homocysteine</text>
        <dbReference type="Rhea" id="RHEA:43332"/>
        <dbReference type="Rhea" id="RHEA-COMP:10000"/>
        <dbReference type="Rhea" id="RHEA-COMP:10001"/>
        <dbReference type="Rhea" id="RHEA-COMP:10162"/>
        <dbReference type="Rhea" id="RHEA-COMP:10485"/>
        <dbReference type="ChEBI" id="CHEBI:17319"/>
        <dbReference type="ChEBI" id="CHEBI:33737"/>
        <dbReference type="ChEBI" id="CHEBI:33738"/>
        <dbReference type="ChEBI" id="CHEBI:57844"/>
        <dbReference type="ChEBI" id="CHEBI:57856"/>
        <dbReference type="ChEBI" id="CHEBI:59789"/>
        <dbReference type="ChEBI" id="CHEBI:74411"/>
        <dbReference type="ChEBI" id="CHEBI:74497"/>
        <dbReference type="EC" id="2.1.1.192"/>
    </reaction>
</comment>
<keyword evidence="4 14" id="KW-0963">Cytoplasm</keyword>
<keyword evidence="11 14" id="KW-0408">Iron</keyword>
<dbReference type="GO" id="GO:0030488">
    <property type="term" value="P:tRNA methylation"/>
    <property type="evidence" value="ECO:0007669"/>
    <property type="project" value="UniProtKB-UniRule"/>
</dbReference>
<feature type="domain" description="Radical SAM core" evidence="15">
    <location>
        <begin position="110"/>
        <end position="347"/>
    </location>
</feature>
<dbReference type="InterPro" id="IPR013785">
    <property type="entry name" value="Aldolase_TIM"/>
</dbReference>
<evidence type="ECO:0000256" key="13">
    <source>
        <dbReference type="ARBA" id="ARBA00023157"/>
    </source>
</evidence>
<dbReference type="HAMAP" id="MF_01849">
    <property type="entry name" value="RNA_methyltr_RlmN"/>
    <property type="match status" value="1"/>
</dbReference>
<dbReference type="GO" id="GO:0005737">
    <property type="term" value="C:cytoplasm"/>
    <property type="evidence" value="ECO:0007669"/>
    <property type="project" value="UniProtKB-SubCell"/>
</dbReference>
<feature type="binding site" evidence="14">
    <location>
        <position position="124"/>
    </location>
    <ligand>
        <name>[4Fe-4S] cluster</name>
        <dbReference type="ChEBI" id="CHEBI:49883"/>
        <note>4Fe-4S-S-AdoMet</note>
    </ligand>
</feature>
<dbReference type="Pfam" id="PF04055">
    <property type="entry name" value="Radical_SAM"/>
    <property type="match status" value="1"/>
</dbReference>
<dbReference type="InterPro" id="IPR007197">
    <property type="entry name" value="rSAM"/>
</dbReference>